<dbReference type="AlphaFoldDB" id="A0AAU9J0G7"/>
<dbReference type="PANTHER" id="PTHR46655">
    <property type="entry name" value="HISTONE-LYSINE N-METHYLTRANSFERASE ATXR3"/>
    <property type="match status" value="1"/>
</dbReference>
<dbReference type="Pfam" id="PF00856">
    <property type="entry name" value="SET"/>
    <property type="match status" value="1"/>
</dbReference>
<name>A0AAU9J0G7_9CILI</name>
<evidence type="ECO:0000313" key="3">
    <source>
        <dbReference type="Proteomes" id="UP001162131"/>
    </source>
</evidence>
<dbReference type="EMBL" id="CAJZBQ010000023">
    <property type="protein sequence ID" value="CAG9319448.1"/>
    <property type="molecule type" value="Genomic_DNA"/>
</dbReference>
<gene>
    <name evidence="2" type="ORF">BSTOLATCC_MIC24005</name>
</gene>
<dbReference type="PANTHER" id="PTHR46655:SF1">
    <property type="entry name" value="HISTONE-LYSINE N-METHYLTRANSFERASE ATXR3"/>
    <property type="match status" value="1"/>
</dbReference>
<evidence type="ECO:0000313" key="2">
    <source>
        <dbReference type="EMBL" id="CAG9319448.1"/>
    </source>
</evidence>
<dbReference type="InterPro" id="IPR001214">
    <property type="entry name" value="SET_dom"/>
</dbReference>
<dbReference type="Pfam" id="PF19633">
    <property type="entry name" value="SDG2_C"/>
    <property type="match status" value="1"/>
</dbReference>
<dbReference type="SUPFAM" id="SSF82199">
    <property type="entry name" value="SET domain"/>
    <property type="match status" value="1"/>
</dbReference>
<evidence type="ECO:0000259" key="1">
    <source>
        <dbReference type="PROSITE" id="PS50280"/>
    </source>
</evidence>
<comment type="caution">
    <text evidence="2">The sequence shown here is derived from an EMBL/GenBank/DDBJ whole genome shotgun (WGS) entry which is preliminary data.</text>
</comment>
<organism evidence="2 3">
    <name type="scientific">Blepharisma stoltei</name>
    <dbReference type="NCBI Taxonomy" id="1481888"/>
    <lineage>
        <taxon>Eukaryota</taxon>
        <taxon>Sar</taxon>
        <taxon>Alveolata</taxon>
        <taxon>Ciliophora</taxon>
        <taxon>Postciliodesmatophora</taxon>
        <taxon>Heterotrichea</taxon>
        <taxon>Heterotrichida</taxon>
        <taxon>Blepharismidae</taxon>
        <taxon>Blepharisma</taxon>
    </lineage>
</organism>
<accession>A0AAU9J0G7</accession>
<protein>
    <recommendedName>
        <fullName evidence="1">SET domain-containing protein</fullName>
    </recommendedName>
</protein>
<keyword evidence="3" id="KW-1185">Reference proteome</keyword>
<sequence length="927" mass="106631">MSQPSQKHHKVAAQKDFKKERNIRAMNEAQAFIQAKKKISPTETIKNIIQGIPYHEISESLFNDPETLQSALESISSAIEHYDQFYSIDQLKTAINEAIDSKISLFETQELQLNCELWKEAIFSYLSIFKTEIAESLKDFWINIMSSSQKYPSIPQRSFQNLHSKIIEEIEHLKPSNPGFSAEEICIIEDKEGCNGAFCDSLESIEKNACFSNKMECTSRCLCKEETCLNRSISKNRRKYIKDVDVIEMPAFGFDKRTAQIILQIIGKSIDAKRFLNVSMPIAINWAANQINDSFKHILQGIMTEEIFNLNDKYFSKALYNSIEALGEIYGHDIILKEFTIHQKGYGIFCNTSQGIPKNAFLGEYAGQIYSAGEFYEKDLAIQNSKNKIQPANSTNESSNFYTVELERNKNDIKGYSVFFVDPIPRGNWTCKINHSCYPNCEARTVIANGRYTIGLYTIRRIKSLEELTWNYSSCTDQIEEYKNSICLCSKTNCSGYYLINPSKTDICLPLAGKICALLFSSSAKITSDEIQYIEQFNLDKSLMHEIPEWLKCWTYTTLNYITSYIELRKNDALSNLKAKIEAKLSSELEKIDLLKDSLIKELTISLSRARYLLSNIPDSNMPPICILTEIEVLNYLWGDDCNSIKNQLNTLFENDISVKVQNLTKKPINNLNEARTELLKIKDHLKENQSNNWIYKGIADILHLTAYNQLFFRFNAYQSFTSKNIRLKNCELYNFECSEYYEEESNFEYDGEHLHRLLAGWNSRDYAANKSIMFNGLKGPLLLPSIQNSQPSFYNEISRIKFLNKIFEAPLVSWSEYEEANLFIFDEEAKVFGTPMFYDYVNKNISVLNVCFQDLDVQWNLVIEENYGSNIGSSNIENSKIQYQGYNLVPNQTRIGTNTENLDKSLNDQDSLYCEKDPFPSEAGSL</sequence>
<dbReference type="PROSITE" id="PS50280">
    <property type="entry name" value="SET"/>
    <property type="match status" value="1"/>
</dbReference>
<dbReference type="InterPro" id="IPR045606">
    <property type="entry name" value="ATXR3_C"/>
</dbReference>
<dbReference type="SMART" id="SM00317">
    <property type="entry name" value="SET"/>
    <property type="match status" value="1"/>
</dbReference>
<dbReference type="Gene3D" id="2.170.270.10">
    <property type="entry name" value="SET domain"/>
    <property type="match status" value="1"/>
</dbReference>
<proteinExistence type="predicted"/>
<feature type="domain" description="SET" evidence="1">
    <location>
        <begin position="332"/>
        <end position="473"/>
    </location>
</feature>
<dbReference type="InterPro" id="IPR046341">
    <property type="entry name" value="SET_dom_sf"/>
</dbReference>
<reference evidence="2" key="1">
    <citation type="submission" date="2021-09" db="EMBL/GenBank/DDBJ databases">
        <authorList>
            <consortium name="AG Swart"/>
            <person name="Singh M."/>
            <person name="Singh A."/>
            <person name="Seah K."/>
            <person name="Emmerich C."/>
        </authorList>
    </citation>
    <scope>NUCLEOTIDE SEQUENCE</scope>
    <source>
        <strain evidence="2">ATCC30299</strain>
    </source>
</reference>
<dbReference type="Proteomes" id="UP001162131">
    <property type="component" value="Unassembled WGS sequence"/>
</dbReference>